<dbReference type="CDD" id="cd00198">
    <property type="entry name" value="vWFA"/>
    <property type="match status" value="1"/>
</dbReference>
<evidence type="ECO:0000259" key="2">
    <source>
        <dbReference type="PROSITE" id="PS50234"/>
    </source>
</evidence>
<accession>A0A498R8J4</accession>
<dbReference type="PROSITE" id="PS50234">
    <property type="entry name" value="VWFA"/>
    <property type="match status" value="1"/>
</dbReference>
<dbReference type="InterPro" id="IPR051266">
    <property type="entry name" value="CLCR"/>
</dbReference>
<dbReference type="SUPFAM" id="SSF53300">
    <property type="entry name" value="vWA-like"/>
    <property type="match status" value="1"/>
</dbReference>
<name>A0A498R8J4_9FIRM</name>
<dbReference type="InterPro" id="IPR036465">
    <property type="entry name" value="vWFA_dom_sf"/>
</dbReference>
<dbReference type="SMART" id="SM00327">
    <property type="entry name" value="VWA"/>
    <property type="match status" value="1"/>
</dbReference>
<feature type="signal peptide" evidence="1">
    <location>
        <begin position="1"/>
        <end position="27"/>
    </location>
</feature>
<protein>
    <submittedName>
        <fullName evidence="3">von willebrand factor type a</fullName>
    </submittedName>
</protein>
<dbReference type="PANTHER" id="PTHR10579">
    <property type="entry name" value="CALCIUM-ACTIVATED CHLORIDE CHANNEL REGULATOR"/>
    <property type="match status" value="1"/>
</dbReference>
<dbReference type="RefSeq" id="WP_122629837.1">
    <property type="nucleotide sequence ID" value="NZ_UPPP01000105.1"/>
</dbReference>
<dbReference type="InterPro" id="IPR002035">
    <property type="entry name" value="VWF_A"/>
</dbReference>
<dbReference type="AlphaFoldDB" id="A0A498R8J4"/>
<evidence type="ECO:0000313" key="4">
    <source>
        <dbReference type="Proteomes" id="UP000277811"/>
    </source>
</evidence>
<keyword evidence="1" id="KW-0732">Signal</keyword>
<reference evidence="3 4" key="1">
    <citation type="submission" date="2018-06" db="EMBL/GenBank/DDBJ databases">
        <authorList>
            <person name="Strepis N."/>
        </authorList>
    </citation>
    <scope>NUCLEOTIDE SEQUENCE [LARGE SCALE GENOMIC DNA]</scope>
    <source>
        <strain evidence="3">LUCI</strain>
    </source>
</reference>
<dbReference type="OrthoDB" id="1673233at2"/>
<dbReference type="PANTHER" id="PTHR10579:SF43">
    <property type="entry name" value="ZINC FINGER (C3HC4-TYPE RING FINGER) FAMILY PROTEIN"/>
    <property type="match status" value="1"/>
</dbReference>
<gene>
    <name evidence="3" type="ORF">LUCI_4302</name>
</gene>
<feature type="chain" id="PRO_5019863134" evidence="1">
    <location>
        <begin position="28"/>
        <end position="501"/>
    </location>
</feature>
<dbReference type="Gene3D" id="3.40.50.410">
    <property type="entry name" value="von Willebrand factor, type A domain"/>
    <property type="match status" value="1"/>
</dbReference>
<dbReference type="Pfam" id="PF00092">
    <property type="entry name" value="VWA"/>
    <property type="match status" value="1"/>
</dbReference>
<evidence type="ECO:0000256" key="1">
    <source>
        <dbReference type="SAM" id="SignalP"/>
    </source>
</evidence>
<feature type="domain" description="VWFA" evidence="2">
    <location>
        <begin position="37"/>
        <end position="220"/>
    </location>
</feature>
<dbReference type="Proteomes" id="UP000277811">
    <property type="component" value="Unassembled WGS sequence"/>
</dbReference>
<sequence>MIFKKFIARGGLAIICFLVFFSSYVSAQLQPPTDDIAVLFILDTSYSMNETDKDKLSPEMLKLFADISYSSHTRIGFVAYNNAIQAFMPLTDVSSDHAKADFKQKLDLLERFGRTDTGLGLKKGWELLNAVNTARKSCMVLLTDGEIDLNPAGQRTVDDSRQDVQQVVNQAAANKIPIYTIGMGHNGANLTWLQTIAGKTGATSYLAASPQDLPAVFNSILGAGFKTAASSAASVLASGGTQQMKVKIPGGRIAEANIILLSSSPLQEVQAFCQSKKITVTNSRHYSVIKIIRPEQQNVAIQFKGEPDDVVKISLLSYYEPVAAAPAGTVSSSPASVPKAGDAWWIKATAGLLVLAVLAMIYYREKVSKGKFTGKMSACYLGLREPAGEEVSPQAALLDNFNGRKRIYLWDLFPAGQGLSAGQKIWFEPGNNRSIVLGNQSACTIVIGQTVLGKNQSYILRYGDKIFITFPDNDAELELTYEEVKPSEWHKYRGTPAFEMK</sequence>
<proteinExistence type="predicted"/>
<organism evidence="3 4">
    <name type="scientific">Lucifera butyrica</name>
    <dbReference type="NCBI Taxonomy" id="1351585"/>
    <lineage>
        <taxon>Bacteria</taxon>
        <taxon>Bacillati</taxon>
        <taxon>Bacillota</taxon>
        <taxon>Negativicutes</taxon>
        <taxon>Veillonellales</taxon>
        <taxon>Veillonellaceae</taxon>
        <taxon>Lucifera</taxon>
    </lineage>
</organism>
<dbReference type="EMBL" id="UPPP01000105">
    <property type="protein sequence ID" value="VBB09016.1"/>
    <property type="molecule type" value="Genomic_DNA"/>
</dbReference>
<keyword evidence="4" id="KW-1185">Reference proteome</keyword>
<evidence type="ECO:0000313" key="3">
    <source>
        <dbReference type="EMBL" id="VBB09016.1"/>
    </source>
</evidence>